<evidence type="ECO:0000259" key="5">
    <source>
        <dbReference type="PROSITE" id="PS51228"/>
    </source>
</evidence>
<dbReference type="RefSeq" id="XP_037221858.1">
    <property type="nucleotide sequence ID" value="XM_037361566.1"/>
</dbReference>
<dbReference type="InterPro" id="IPR036770">
    <property type="entry name" value="Ankyrin_rpt-contain_sf"/>
</dbReference>
<evidence type="ECO:0000256" key="2">
    <source>
        <dbReference type="ARBA" id="ARBA00023043"/>
    </source>
</evidence>
<evidence type="ECO:0000313" key="7">
    <source>
        <dbReference type="Proteomes" id="UP000636479"/>
    </source>
</evidence>
<keyword evidence="1" id="KW-0677">Repeat</keyword>
<dbReference type="Proteomes" id="UP000636479">
    <property type="component" value="Unassembled WGS sequence"/>
</dbReference>
<proteinExistence type="predicted"/>
<dbReference type="Gene3D" id="1.25.40.20">
    <property type="entry name" value="Ankyrin repeat-containing domain"/>
    <property type="match status" value="1"/>
</dbReference>
<dbReference type="InterPro" id="IPR000582">
    <property type="entry name" value="Acyl-CoA-binding_protein"/>
</dbReference>
<evidence type="ECO:0000313" key="6">
    <source>
        <dbReference type="EMBL" id="KAF7306839.1"/>
    </source>
</evidence>
<name>A0A8H6W5S3_9AGAR</name>
<dbReference type="PROSITE" id="PS50088">
    <property type="entry name" value="ANK_REPEAT"/>
    <property type="match status" value="1"/>
</dbReference>
<keyword evidence="7" id="KW-1185">Reference proteome</keyword>
<feature type="region of interest" description="Disordered" evidence="4">
    <location>
        <begin position="40"/>
        <end position="60"/>
    </location>
</feature>
<dbReference type="InterPro" id="IPR002110">
    <property type="entry name" value="Ankyrin_rpt"/>
</dbReference>
<accession>A0A8H6W5S3</accession>
<evidence type="ECO:0000256" key="3">
    <source>
        <dbReference type="PROSITE-ProRule" id="PRU00023"/>
    </source>
</evidence>
<evidence type="ECO:0000256" key="4">
    <source>
        <dbReference type="SAM" id="MobiDB-lite"/>
    </source>
</evidence>
<dbReference type="OrthoDB" id="341259at2759"/>
<dbReference type="PROSITE" id="PS51228">
    <property type="entry name" value="ACB_2"/>
    <property type="match status" value="1"/>
</dbReference>
<organism evidence="6 7">
    <name type="scientific">Mycena indigotica</name>
    <dbReference type="NCBI Taxonomy" id="2126181"/>
    <lineage>
        <taxon>Eukaryota</taxon>
        <taxon>Fungi</taxon>
        <taxon>Dikarya</taxon>
        <taxon>Basidiomycota</taxon>
        <taxon>Agaricomycotina</taxon>
        <taxon>Agaricomycetes</taxon>
        <taxon>Agaricomycetidae</taxon>
        <taxon>Agaricales</taxon>
        <taxon>Marasmiineae</taxon>
        <taxon>Mycenaceae</taxon>
        <taxon>Mycena</taxon>
    </lineage>
</organism>
<feature type="domain" description="ACB" evidence="5">
    <location>
        <begin position="1"/>
        <end position="40"/>
    </location>
</feature>
<dbReference type="PROSITE" id="PS50297">
    <property type="entry name" value="ANK_REP_REGION"/>
    <property type="match status" value="1"/>
</dbReference>
<dbReference type="SMART" id="SM00248">
    <property type="entry name" value="ANK"/>
    <property type="match status" value="1"/>
</dbReference>
<reference evidence="6" key="1">
    <citation type="submission" date="2020-05" db="EMBL/GenBank/DDBJ databases">
        <title>Mycena genomes resolve the evolution of fungal bioluminescence.</title>
        <authorList>
            <person name="Tsai I.J."/>
        </authorList>
    </citation>
    <scope>NUCLEOTIDE SEQUENCE</scope>
    <source>
        <strain evidence="6">171206Taipei</strain>
    </source>
</reference>
<dbReference type="Gene3D" id="1.20.80.10">
    <property type="match status" value="1"/>
</dbReference>
<comment type="caution">
    <text evidence="6">The sequence shown here is derived from an EMBL/GenBank/DDBJ whole genome shotgun (WGS) entry which is preliminary data.</text>
</comment>
<dbReference type="GO" id="GO:0000062">
    <property type="term" value="F:fatty-acyl-CoA binding"/>
    <property type="evidence" value="ECO:0007669"/>
    <property type="project" value="InterPro"/>
</dbReference>
<sequence>MTGRAKWDAWTNTGGAVTSKAEAEARYVAIAESLGWKGPFGEDNNWDNEDSGGGGSGMGTAVSAMARPEAVQDNSLHGLAVANRADELALLDGSGVDWDARDEFGYTALHLAADRGHTLVVQLLLQRGADRNIQDEDGLTAAELAEAAGHDGIRAFRGCPLVSAVAATFASATFASGPRGWYTDPGFKIFPCLNSNNLTAAPLGTAPTCSQYLILSTLHWTVLFFWPSSTCGLYTPSSSAGRASRRPPVHRDQVEHLRVCPPVQRQPQPHWHCSGGG</sequence>
<dbReference type="AlphaFoldDB" id="A0A8H6W5S3"/>
<dbReference type="GeneID" id="59344082"/>
<dbReference type="PANTHER" id="PTHR24173">
    <property type="entry name" value="ANKYRIN REPEAT CONTAINING"/>
    <property type="match status" value="1"/>
</dbReference>
<keyword evidence="2 3" id="KW-0040">ANK repeat</keyword>
<gene>
    <name evidence="6" type="ORF">MIND_00476100</name>
</gene>
<dbReference type="PANTHER" id="PTHR24173:SF74">
    <property type="entry name" value="ANKYRIN REPEAT DOMAIN-CONTAINING PROTEIN 16"/>
    <property type="match status" value="1"/>
</dbReference>
<feature type="repeat" description="ANK" evidence="3">
    <location>
        <begin position="104"/>
        <end position="136"/>
    </location>
</feature>
<evidence type="ECO:0000256" key="1">
    <source>
        <dbReference type="ARBA" id="ARBA00022737"/>
    </source>
</evidence>
<dbReference type="Pfam" id="PF13857">
    <property type="entry name" value="Ank_5"/>
    <property type="match status" value="1"/>
</dbReference>
<dbReference type="InterPro" id="IPR014352">
    <property type="entry name" value="FERM/acyl-CoA-bd_prot_sf"/>
</dbReference>
<dbReference type="SUPFAM" id="SSF48403">
    <property type="entry name" value="Ankyrin repeat"/>
    <property type="match status" value="1"/>
</dbReference>
<protein>
    <submittedName>
        <fullName evidence="6">Acyl-binding protein</fullName>
    </submittedName>
</protein>
<dbReference type="EMBL" id="JACAZF010000004">
    <property type="protein sequence ID" value="KAF7306839.1"/>
    <property type="molecule type" value="Genomic_DNA"/>
</dbReference>